<feature type="compositionally biased region" description="Low complexity" evidence="3">
    <location>
        <begin position="1311"/>
        <end position="1321"/>
    </location>
</feature>
<feature type="repeat" description="RCC1" evidence="2">
    <location>
        <begin position="256"/>
        <end position="309"/>
    </location>
</feature>
<dbReference type="STRING" id="1245528.M3K3D6"/>
<sequence length="1494" mass="169139">MNITDVPKLNKIKRDDLIKRDVFGRNILHVVLLTNNHEALRTLTKNPDFKQILQCTDFENGWNCLHYIIFHKRILCFKILIEYLQQVSIQNNLFAHNSPLMELLRCKDRCGNTPLHLIDNDFKDMLWIPEFIDEENGYQFTYRYKFLQSESDKEDENGAEDEAEDTDTKLLKKAKMRSSEIHWNEKRGGSEIYVLGCNSNNQLGVGDSTDRSTPTMLLHDSFKSDIDGPISEVLKPPRYKQMVISKNHAVVLSKDGQLYSCGIGSRGRLGHGQSDLNNYFKFRKIDFFHDVFIKDLAISNNHSVVLTTDNQVYAWGLNSFNQLGVSNSLIKKAKSYLDNFFATPVLVTGDLRKNSGLLHGVKVSKIHSVVWTKNELYFWGLNVGQMGIFCTHGDIEVKLQDESVRGEIQASPKMVTLRDDIKCVSTSELCTCVVTTLNDIHVYYNYQHFKLPKIPIKGYSDKHFDLFKPRRITEAAIIKKIVTRGPEHSMILLSNGSVLSFSINVNDVKGTKYTSIWKAYDHDTVAIDIDISTDGSVVLCTRNGSVFIKSVVSNQRKSSMSGATLPIAVTKNKFKKIENVNKVVRVTCDPKFLSFGFIRDDVDLLRLSVSENDFLTDIETLSPVSDYDFCRKQKQLLESGNSDRSSYLTNFFYPSSLDIVDDDDEYDRESENKDSNKTCAVDKLCESYNIKHDPKVNKPIDKVKRYQKKSEDVLKNIIEDYNRLGEEFMDTVYSVDFEDNEKLFDAHVEFDQLKNVQIGFHKDIFKVRSPIFEKLLELNDPNETLVGDNNFKAIWDPKTQSLKILSSIHSLSLLLLLHSVYTGKKIDISQHYGSRHNLPQRLKLVADEYNSLCNLFQLRLHNLAIVDAFADLLSHEHGDVIMKLTDGELKVHSYILKARSAFFETILSDRWDGEVTEKVLDFSGLTIFQMTVVLRFLYGYCDLEVLNCFECKFSQKDDFINALLELIEISDELLLFDLKTIIQVAISDLIGLDNVIPLVVHSQYLSANMLFYNCCWYIYNNLEVLMFDTNFTGIPLDVLEKIEIEIKNLANCMLVDKPNISKNWVESNPQLLSEFILSVDSFNENFMSDRKGFSSFEPLLDNVFIELKKPREVVKKRKSRKSSTINTDIVNFRKEFRQERKQDIVQAEAIDDNDGFTLVGKKTKQKSPPPPPVQPPQLVIKEETTSRTIPVKPKDPVFSGVSPFSTWGSKPVVPQSPPETPNPISDIKGIIPPDPKPKTAKVKIGPVIKVSQKERKRLAAAAAASASAAKTNEAEDKQSKEQTNFAPWYTQSAGSSSSINDKVNDLPVLGSSSTGASAASTKPKKKSISTLRPPQNGKKSPSPISIPPSSSNTPSCMADAITPDSSFNSVYSTPSLAEVMILESLKLEQAKQQESERKTLIEIQQEQEFAKWWEEESKRVQQEMGMSSDTSNNNNNKKKNKKFDGKNTKKGSSPKPNGNSKPKSSTTKNGNGNGNGNNNKKYPNKAKQNVSTTI</sequence>
<organism evidence="5 6">
    <name type="scientific">Candida maltosa (strain Xu316)</name>
    <name type="common">Yeast</name>
    <dbReference type="NCBI Taxonomy" id="1245528"/>
    <lineage>
        <taxon>Eukaryota</taxon>
        <taxon>Fungi</taxon>
        <taxon>Dikarya</taxon>
        <taxon>Ascomycota</taxon>
        <taxon>Saccharomycotina</taxon>
        <taxon>Pichiomycetes</taxon>
        <taxon>Debaryomycetaceae</taxon>
        <taxon>Candida/Lodderomyces clade</taxon>
        <taxon>Candida</taxon>
    </lineage>
</organism>
<gene>
    <name evidence="5" type="ORF">G210_0043</name>
</gene>
<dbReference type="InterPro" id="IPR009091">
    <property type="entry name" value="RCC1/BLIP-II"/>
</dbReference>
<evidence type="ECO:0000256" key="1">
    <source>
        <dbReference type="ARBA" id="ARBA00022737"/>
    </source>
</evidence>
<dbReference type="eggNOG" id="KOG0783">
    <property type="taxonomic scope" value="Eukaryota"/>
</dbReference>
<keyword evidence="6" id="KW-1185">Reference proteome</keyword>
<feature type="compositionally biased region" description="Low complexity" evidence="3">
    <location>
        <begin position="1476"/>
        <end position="1494"/>
    </location>
</feature>
<proteinExistence type="predicted"/>
<feature type="compositionally biased region" description="Polar residues" evidence="3">
    <location>
        <begin position="1454"/>
        <end position="1467"/>
    </location>
</feature>
<dbReference type="Gene3D" id="3.30.710.10">
    <property type="entry name" value="Potassium Channel Kv1.1, Chain A"/>
    <property type="match status" value="1"/>
</dbReference>
<feature type="region of interest" description="Disordered" evidence="3">
    <location>
        <begin position="1161"/>
        <end position="1370"/>
    </location>
</feature>
<dbReference type="OMA" id="FEFVLRY"/>
<protein>
    <submittedName>
        <fullName evidence="5">Putative ankyrin repeat protein</fullName>
    </submittedName>
</protein>
<feature type="compositionally biased region" description="Low complexity" evidence="3">
    <location>
        <begin position="1340"/>
        <end position="1351"/>
    </location>
</feature>
<dbReference type="Gene3D" id="2.130.10.30">
    <property type="entry name" value="Regulator of chromosome condensation 1/beta-lactamase-inhibitor protein II"/>
    <property type="match status" value="1"/>
</dbReference>
<dbReference type="Gene3D" id="1.25.40.20">
    <property type="entry name" value="Ankyrin repeat-containing domain"/>
    <property type="match status" value="1"/>
</dbReference>
<dbReference type="PANTHER" id="PTHR22872">
    <property type="entry name" value="BTK-BINDING PROTEIN-RELATED"/>
    <property type="match status" value="1"/>
</dbReference>
<keyword evidence="1" id="KW-0677">Repeat</keyword>
<feature type="domain" description="BTB" evidence="4">
    <location>
        <begin position="878"/>
        <end position="938"/>
    </location>
</feature>
<feature type="region of interest" description="Disordered" evidence="3">
    <location>
        <begin position="1417"/>
        <end position="1494"/>
    </location>
</feature>
<dbReference type="PANTHER" id="PTHR22872:SF2">
    <property type="entry name" value="INHIBITOR OF BRUTON TYROSINE KINASE"/>
    <property type="match status" value="1"/>
</dbReference>
<dbReference type="InterPro" id="IPR051625">
    <property type="entry name" value="Signaling_Regulatory_Domain"/>
</dbReference>
<accession>M3K3D6</accession>
<evidence type="ECO:0000256" key="2">
    <source>
        <dbReference type="PROSITE-ProRule" id="PRU00235"/>
    </source>
</evidence>
<feature type="repeat" description="RCC1" evidence="2">
    <location>
        <begin position="190"/>
        <end position="255"/>
    </location>
</feature>
<comment type="caution">
    <text evidence="5">The sequence shown here is derived from an EMBL/GenBank/DDBJ whole genome shotgun (WGS) entry which is preliminary data.</text>
</comment>
<feature type="repeat" description="RCC1" evidence="2">
    <location>
        <begin position="310"/>
        <end position="374"/>
    </location>
</feature>
<name>M3K3D6_CANMX</name>
<dbReference type="SUPFAM" id="SSF54695">
    <property type="entry name" value="POZ domain"/>
    <property type="match status" value="1"/>
</dbReference>
<feature type="compositionally biased region" description="Polar residues" evidence="3">
    <location>
        <begin position="1281"/>
        <end position="1301"/>
    </location>
</feature>
<evidence type="ECO:0000259" key="4">
    <source>
        <dbReference type="PROSITE" id="PS50097"/>
    </source>
</evidence>
<dbReference type="EMBL" id="AOGT01000771">
    <property type="protein sequence ID" value="EMG49254.1"/>
    <property type="molecule type" value="Genomic_DNA"/>
</dbReference>
<dbReference type="PROSITE" id="PS50097">
    <property type="entry name" value="BTB"/>
    <property type="match status" value="1"/>
</dbReference>
<dbReference type="Pfam" id="PF13540">
    <property type="entry name" value="RCC1_2"/>
    <property type="match status" value="1"/>
</dbReference>
<reference evidence="5 6" key="1">
    <citation type="submission" date="2013-02" db="EMBL/GenBank/DDBJ databases">
        <title>Genome sequence of Candida maltosa Xu316, a potential industrial strain for xylitol and ethanol production.</title>
        <authorList>
            <person name="Yu J."/>
            <person name="Wang Q."/>
            <person name="Geng X."/>
            <person name="Bao W."/>
            <person name="He P."/>
            <person name="Cai J."/>
        </authorList>
    </citation>
    <scope>NUCLEOTIDE SEQUENCE [LARGE SCALE GENOMIC DNA]</scope>
    <source>
        <strain evidence="6">Xu316</strain>
    </source>
</reference>
<dbReference type="PROSITE" id="PS50012">
    <property type="entry name" value="RCC1_3"/>
    <property type="match status" value="3"/>
</dbReference>
<dbReference type="Proteomes" id="UP000011777">
    <property type="component" value="Unassembled WGS sequence"/>
</dbReference>
<dbReference type="InterPro" id="IPR000210">
    <property type="entry name" value="BTB/POZ_dom"/>
</dbReference>
<evidence type="ECO:0000313" key="6">
    <source>
        <dbReference type="Proteomes" id="UP000011777"/>
    </source>
</evidence>
<evidence type="ECO:0000313" key="5">
    <source>
        <dbReference type="EMBL" id="EMG49254.1"/>
    </source>
</evidence>
<evidence type="ECO:0000256" key="3">
    <source>
        <dbReference type="SAM" id="MobiDB-lite"/>
    </source>
</evidence>
<dbReference type="InterPro" id="IPR000408">
    <property type="entry name" value="Reg_chr_condens"/>
</dbReference>
<dbReference type="InterPro" id="IPR036770">
    <property type="entry name" value="Ankyrin_rpt-contain_sf"/>
</dbReference>
<dbReference type="InterPro" id="IPR011333">
    <property type="entry name" value="SKP1/BTB/POZ_sf"/>
</dbReference>
<dbReference type="SUPFAM" id="SSF50985">
    <property type="entry name" value="RCC1/BLIP-II"/>
    <property type="match status" value="1"/>
</dbReference>
<feature type="compositionally biased region" description="Low complexity" evidence="3">
    <location>
        <begin position="1259"/>
        <end position="1269"/>
    </location>
</feature>
<dbReference type="SUPFAM" id="SSF48403">
    <property type="entry name" value="Ankyrin repeat"/>
    <property type="match status" value="1"/>
</dbReference>
<dbReference type="OrthoDB" id="1893551at2759"/>
<dbReference type="HOGENOM" id="CLU_004619_0_0_1"/>